<organism evidence="2 3">
    <name type="scientific">Colwellia chukchiensis</name>
    <dbReference type="NCBI Taxonomy" id="641665"/>
    <lineage>
        <taxon>Bacteria</taxon>
        <taxon>Pseudomonadati</taxon>
        <taxon>Pseudomonadota</taxon>
        <taxon>Gammaproteobacteria</taxon>
        <taxon>Alteromonadales</taxon>
        <taxon>Colwelliaceae</taxon>
        <taxon>Colwellia</taxon>
    </lineage>
</organism>
<sequence>MSKREEPEIPTITLDQDQVKANRKPDIKAKQNPQAKLKAQETKSLSMPFKILLIAPYIGLALAVWHFDQQQQNQAMQVNASNERIQLLENQLSATGEEMGESTVALKVKLEAISEKTELLLSEMDKLWASAWRRNQQEIKTLNSQRNDLAQQQQKNISALAQHNERLGNLQDKVTETEFAINAVSEQVIAATRLKTDIDELATEVNTLAAAATSRDKKQIITATSINELDTSVQLLLERIERLEARLVR</sequence>
<dbReference type="Proteomes" id="UP000199297">
    <property type="component" value="Unassembled WGS sequence"/>
</dbReference>
<dbReference type="OrthoDB" id="6321851at2"/>
<proteinExistence type="predicted"/>
<name>A0A1H7M920_9GAMM</name>
<gene>
    <name evidence="2" type="ORF">SAMN05216262_105145</name>
</gene>
<evidence type="ECO:0000313" key="3">
    <source>
        <dbReference type="Proteomes" id="UP000199297"/>
    </source>
</evidence>
<protein>
    <submittedName>
        <fullName evidence="2">Uncharacterized protein</fullName>
    </submittedName>
</protein>
<dbReference type="STRING" id="641665.GCA_002104455_03029"/>
<dbReference type="AlphaFoldDB" id="A0A1H7M920"/>
<accession>A0A1H7M920</accession>
<evidence type="ECO:0000313" key="2">
    <source>
        <dbReference type="EMBL" id="SEL07642.1"/>
    </source>
</evidence>
<feature type="region of interest" description="Disordered" evidence="1">
    <location>
        <begin position="1"/>
        <end position="36"/>
    </location>
</feature>
<reference evidence="3" key="1">
    <citation type="submission" date="2016-10" db="EMBL/GenBank/DDBJ databases">
        <authorList>
            <person name="Varghese N."/>
            <person name="Submissions S."/>
        </authorList>
    </citation>
    <scope>NUCLEOTIDE SEQUENCE [LARGE SCALE GENOMIC DNA]</scope>
    <source>
        <strain evidence="3">CGMCC 1.9127</strain>
    </source>
</reference>
<evidence type="ECO:0000256" key="1">
    <source>
        <dbReference type="SAM" id="MobiDB-lite"/>
    </source>
</evidence>
<feature type="compositionally biased region" description="Basic and acidic residues" evidence="1">
    <location>
        <begin position="17"/>
        <end position="29"/>
    </location>
</feature>
<dbReference type="RefSeq" id="WP_085284561.1">
    <property type="nucleotide sequence ID" value="NZ_FOBI01000005.1"/>
</dbReference>
<dbReference type="EMBL" id="FOBI01000005">
    <property type="protein sequence ID" value="SEL07642.1"/>
    <property type="molecule type" value="Genomic_DNA"/>
</dbReference>
<keyword evidence="3" id="KW-1185">Reference proteome</keyword>